<keyword evidence="1" id="KW-0805">Transcription regulation</keyword>
<dbReference type="SMART" id="SM00342">
    <property type="entry name" value="HTH_ARAC"/>
    <property type="match status" value="1"/>
</dbReference>
<dbReference type="OrthoDB" id="5342385at2"/>
<evidence type="ECO:0000313" key="5">
    <source>
        <dbReference type="EMBL" id="RXK13282.1"/>
    </source>
</evidence>
<dbReference type="Pfam" id="PF12833">
    <property type="entry name" value="HTH_18"/>
    <property type="match status" value="1"/>
</dbReference>
<keyword evidence="2" id="KW-0238">DNA-binding</keyword>
<dbReference type="PANTHER" id="PTHR47893:SF1">
    <property type="entry name" value="REGULATORY PROTEIN PCHR"/>
    <property type="match status" value="1"/>
</dbReference>
<gene>
    <name evidence="5" type="ORF">CP965_05630</name>
</gene>
<dbReference type="Proteomes" id="UP000289718">
    <property type="component" value="Unassembled WGS sequence"/>
</dbReference>
<dbReference type="EMBL" id="NXIE01000002">
    <property type="protein sequence ID" value="RXK13282.1"/>
    <property type="molecule type" value="Genomic_DNA"/>
</dbReference>
<dbReference type="RefSeq" id="WP_129061103.1">
    <property type="nucleotide sequence ID" value="NZ_NXIE01000002.1"/>
</dbReference>
<evidence type="ECO:0000256" key="3">
    <source>
        <dbReference type="ARBA" id="ARBA00023163"/>
    </source>
</evidence>
<dbReference type="SUPFAM" id="SSF46689">
    <property type="entry name" value="Homeodomain-like"/>
    <property type="match status" value="1"/>
</dbReference>
<dbReference type="InterPro" id="IPR018062">
    <property type="entry name" value="HTH_AraC-typ_CS"/>
</dbReference>
<dbReference type="InterPro" id="IPR018060">
    <property type="entry name" value="HTH_AraC"/>
</dbReference>
<dbReference type="InterPro" id="IPR009057">
    <property type="entry name" value="Homeodomain-like_sf"/>
</dbReference>
<evidence type="ECO:0000256" key="1">
    <source>
        <dbReference type="ARBA" id="ARBA00023015"/>
    </source>
</evidence>
<reference evidence="5 6" key="1">
    <citation type="submission" date="2017-09" db="EMBL/GenBank/DDBJ databases">
        <title>Genomics of the genus Arcobacter.</title>
        <authorList>
            <person name="Perez-Cataluna A."/>
            <person name="Figueras M.J."/>
            <person name="Salas-Masso N."/>
        </authorList>
    </citation>
    <scope>NUCLEOTIDE SEQUENCE [LARGE SCALE GENOMIC DNA]</scope>
    <source>
        <strain evidence="5 6">F156-34</strain>
    </source>
</reference>
<accession>A0A4Q1ATR8</accession>
<name>A0A4Q1ATR8_9BACT</name>
<dbReference type="PANTHER" id="PTHR47893">
    <property type="entry name" value="REGULATORY PROTEIN PCHR"/>
    <property type="match status" value="1"/>
</dbReference>
<evidence type="ECO:0000256" key="2">
    <source>
        <dbReference type="ARBA" id="ARBA00023125"/>
    </source>
</evidence>
<dbReference type="PROSITE" id="PS00041">
    <property type="entry name" value="HTH_ARAC_FAMILY_1"/>
    <property type="match status" value="1"/>
</dbReference>
<comment type="caution">
    <text evidence="5">The sequence shown here is derived from an EMBL/GenBank/DDBJ whole genome shotgun (WGS) entry which is preliminary data.</text>
</comment>
<protein>
    <submittedName>
        <fullName evidence="5">AraC family transcriptional regulator</fullName>
    </submittedName>
</protein>
<keyword evidence="6" id="KW-1185">Reference proteome</keyword>
<evidence type="ECO:0000313" key="6">
    <source>
        <dbReference type="Proteomes" id="UP000289718"/>
    </source>
</evidence>
<dbReference type="GO" id="GO:0043565">
    <property type="term" value="F:sequence-specific DNA binding"/>
    <property type="evidence" value="ECO:0007669"/>
    <property type="project" value="InterPro"/>
</dbReference>
<dbReference type="GO" id="GO:0003700">
    <property type="term" value="F:DNA-binding transcription factor activity"/>
    <property type="evidence" value="ECO:0007669"/>
    <property type="project" value="InterPro"/>
</dbReference>
<keyword evidence="3" id="KW-0804">Transcription</keyword>
<dbReference type="InterPro" id="IPR053142">
    <property type="entry name" value="PchR_regulatory_protein"/>
</dbReference>
<evidence type="ECO:0000259" key="4">
    <source>
        <dbReference type="PROSITE" id="PS01124"/>
    </source>
</evidence>
<sequence>MSHKIDLDSFDEFILNKSKDSNLTYSLPNNIGLFECSRDNIQKDILLFKTDAKVNINDLIVNSSSQVSGLYMIINLEGNIIHTDKTDKSKLLFNKGDMITKYINNYEGGYEFKNETNIKSLCLLIRDDFLEKYLLNHLDNKSELDKKYKDNISSQLRKSIANHRLQSLAYELYNSPFEGDLNQLFMQSKALEFIYEEFNSIINEQNGKCSCEICSCDKLNIDDINALYKAKELIEKADRFYTLSELCKKVALNEFKLKYGFKKVFKTTPGQMILNLKMQKAKELLLSQNYNVSEVSRMVGYKYQQSFTNAFIKCFNTTPKSLIKSKNYYDFS</sequence>
<proteinExistence type="predicted"/>
<dbReference type="Gene3D" id="1.10.10.60">
    <property type="entry name" value="Homeodomain-like"/>
    <property type="match status" value="2"/>
</dbReference>
<feature type="domain" description="HTH araC/xylS-type" evidence="4">
    <location>
        <begin position="224"/>
        <end position="325"/>
    </location>
</feature>
<dbReference type="AlphaFoldDB" id="A0A4Q1ATR8"/>
<dbReference type="PROSITE" id="PS01124">
    <property type="entry name" value="HTH_ARAC_FAMILY_2"/>
    <property type="match status" value="1"/>
</dbReference>
<organism evidence="5 6">
    <name type="scientific">Halarcobacter mediterraneus</name>
    <dbReference type="NCBI Taxonomy" id="2023153"/>
    <lineage>
        <taxon>Bacteria</taxon>
        <taxon>Pseudomonadati</taxon>
        <taxon>Campylobacterota</taxon>
        <taxon>Epsilonproteobacteria</taxon>
        <taxon>Campylobacterales</taxon>
        <taxon>Arcobacteraceae</taxon>
        <taxon>Halarcobacter</taxon>
    </lineage>
</organism>